<accession>A0A8J2PVA8</accession>
<dbReference type="GO" id="GO:0005886">
    <property type="term" value="C:plasma membrane"/>
    <property type="evidence" value="ECO:0007669"/>
    <property type="project" value="TreeGrafter"/>
</dbReference>
<dbReference type="AlphaFoldDB" id="A0A8J2PVA8"/>
<sequence>MFSTFASSQQLLAVFLALLGASLAFEDKSRGNDSQISDEKLIWTDINLSVSILCQTPGSIEISQCFITQSSFKNPGEAILKINLTDTHIQSYPGFTTHWDDYKNGKCGVTIENVSLNDFGFWNCSLFAANQHFEESVRLNQWVRPPFIPIIEFNPNDLLDVTTPSTANNTRNLTCCSENGVPDLGLYFQIGSRRIQSPGNNIRNYTSNSNHVCIEWTNATFLARYNREKLICGADHVSLSKGERLTDSIDLNIQYDPRLRNLSNGTTVTIFVTKKTSIWNLTVTAEGNPVPEFDFFLLFQNGSISSFDRSSFTPNTFLLVSKPRINNPFEHESKLQIFNVQQLVDENIALRFHATNIHGRSFVTFRFEIDNSWFLIKLLIVLGLALVLIVTATISVVITVRSNSQALVAPAENSGRTKNRSKKEKARSSDAIPEETPCIPAETDRKEGDDSNRNSRLIETPV</sequence>
<dbReference type="GO" id="GO:0050839">
    <property type="term" value="F:cell adhesion molecule binding"/>
    <property type="evidence" value="ECO:0007669"/>
    <property type="project" value="TreeGrafter"/>
</dbReference>
<keyword evidence="5" id="KW-0393">Immunoglobulin domain</keyword>
<keyword evidence="10" id="KW-1185">Reference proteome</keyword>
<keyword evidence="2 7" id="KW-0472">Membrane</keyword>
<keyword evidence="7" id="KW-0812">Transmembrane</keyword>
<evidence type="ECO:0000256" key="4">
    <source>
        <dbReference type="ARBA" id="ARBA00023180"/>
    </source>
</evidence>
<dbReference type="Proteomes" id="UP000708208">
    <property type="component" value="Unassembled WGS sequence"/>
</dbReference>
<name>A0A8J2PVA8_9HEXA</name>
<dbReference type="EMBL" id="CAJVCH010570242">
    <property type="protein sequence ID" value="CAG7834434.1"/>
    <property type="molecule type" value="Genomic_DNA"/>
</dbReference>
<evidence type="ECO:0000313" key="9">
    <source>
        <dbReference type="EMBL" id="CAG7834434.1"/>
    </source>
</evidence>
<dbReference type="OrthoDB" id="6345017at2759"/>
<evidence type="ECO:0000256" key="8">
    <source>
        <dbReference type="SAM" id="SignalP"/>
    </source>
</evidence>
<proteinExistence type="predicted"/>
<evidence type="ECO:0000256" key="7">
    <source>
        <dbReference type="SAM" id="Phobius"/>
    </source>
</evidence>
<reference evidence="9" key="1">
    <citation type="submission" date="2021-06" db="EMBL/GenBank/DDBJ databases">
        <authorList>
            <person name="Hodson N. C."/>
            <person name="Mongue J. A."/>
            <person name="Jaron S. K."/>
        </authorList>
    </citation>
    <scope>NUCLEOTIDE SEQUENCE</scope>
</reference>
<dbReference type="GO" id="GO:0098609">
    <property type="term" value="P:cell-cell adhesion"/>
    <property type="evidence" value="ECO:0007669"/>
    <property type="project" value="TreeGrafter"/>
</dbReference>
<organism evidence="9 10">
    <name type="scientific">Allacma fusca</name>
    <dbReference type="NCBI Taxonomy" id="39272"/>
    <lineage>
        <taxon>Eukaryota</taxon>
        <taxon>Metazoa</taxon>
        <taxon>Ecdysozoa</taxon>
        <taxon>Arthropoda</taxon>
        <taxon>Hexapoda</taxon>
        <taxon>Collembola</taxon>
        <taxon>Symphypleona</taxon>
        <taxon>Sminthuridae</taxon>
        <taxon>Allacma</taxon>
    </lineage>
</organism>
<dbReference type="GO" id="GO:0005911">
    <property type="term" value="C:cell-cell junction"/>
    <property type="evidence" value="ECO:0007669"/>
    <property type="project" value="TreeGrafter"/>
</dbReference>
<comment type="caution">
    <text evidence="9">The sequence shown here is derived from an EMBL/GenBank/DDBJ whole genome shotgun (WGS) entry which is preliminary data.</text>
</comment>
<feature type="signal peptide" evidence="8">
    <location>
        <begin position="1"/>
        <end position="24"/>
    </location>
</feature>
<feature type="region of interest" description="Disordered" evidence="6">
    <location>
        <begin position="408"/>
        <end position="462"/>
    </location>
</feature>
<dbReference type="PANTHER" id="PTHR11640">
    <property type="entry name" value="NEPHRIN"/>
    <property type="match status" value="1"/>
</dbReference>
<evidence type="ECO:0000256" key="1">
    <source>
        <dbReference type="ARBA" id="ARBA00004479"/>
    </source>
</evidence>
<gene>
    <name evidence="9" type="ORF">AFUS01_LOCUS43943</name>
</gene>
<feature type="compositionally biased region" description="Basic and acidic residues" evidence="6">
    <location>
        <begin position="442"/>
        <end position="453"/>
    </location>
</feature>
<feature type="transmembrane region" description="Helical" evidence="7">
    <location>
        <begin position="373"/>
        <end position="398"/>
    </location>
</feature>
<comment type="subcellular location">
    <subcellularLocation>
        <location evidence="1">Membrane</location>
        <topology evidence="1">Single-pass type I membrane protein</topology>
    </subcellularLocation>
</comment>
<evidence type="ECO:0008006" key="11">
    <source>
        <dbReference type="Google" id="ProtNLM"/>
    </source>
</evidence>
<dbReference type="PANTHER" id="PTHR11640:SF31">
    <property type="entry name" value="IRREGULAR CHIASM C-ROUGHEST PROTEIN-RELATED"/>
    <property type="match status" value="1"/>
</dbReference>
<evidence type="ECO:0000256" key="2">
    <source>
        <dbReference type="ARBA" id="ARBA00023136"/>
    </source>
</evidence>
<feature type="chain" id="PRO_5035175432" description="Ig-like domain-containing protein" evidence="8">
    <location>
        <begin position="25"/>
        <end position="462"/>
    </location>
</feature>
<protein>
    <recommendedName>
        <fullName evidence="11">Ig-like domain-containing protein</fullName>
    </recommendedName>
</protein>
<evidence type="ECO:0000256" key="6">
    <source>
        <dbReference type="SAM" id="MobiDB-lite"/>
    </source>
</evidence>
<evidence type="ECO:0000313" key="10">
    <source>
        <dbReference type="Proteomes" id="UP000708208"/>
    </source>
</evidence>
<keyword evidence="3" id="KW-1015">Disulfide bond</keyword>
<evidence type="ECO:0000256" key="5">
    <source>
        <dbReference type="ARBA" id="ARBA00023319"/>
    </source>
</evidence>
<keyword evidence="8" id="KW-0732">Signal</keyword>
<keyword evidence="4" id="KW-0325">Glycoprotein</keyword>
<evidence type="ECO:0000256" key="3">
    <source>
        <dbReference type="ARBA" id="ARBA00023157"/>
    </source>
</evidence>
<keyword evidence="7" id="KW-1133">Transmembrane helix</keyword>
<dbReference type="InterPro" id="IPR051275">
    <property type="entry name" value="Cell_adhesion_signaling"/>
</dbReference>